<dbReference type="InterPro" id="IPR051685">
    <property type="entry name" value="Ycf3/AcsC/BcsC/TPR_MFPF"/>
</dbReference>
<dbReference type="GO" id="GO:0042802">
    <property type="term" value="F:identical protein binding"/>
    <property type="evidence" value="ECO:0007669"/>
    <property type="project" value="InterPro"/>
</dbReference>
<evidence type="ECO:0000313" key="4">
    <source>
        <dbReference type="EMBL" id="MBK4738198.1"/>
    </source>
</evidence>
<reference evidence="4" key="1">
    <citation type="submission" date="2021-01" db="EMBL/GenBank/DDBJ databases">
        <title>Genome sequence of strain Noviherbaspirillum sp. DKR-6.</title>
        <authorList>
            <person name="Chaudhary D.K."/>
        </authorList>
    </citation>
    <scope>NUCLEOTIDE SEQUENCE</scope>
    <source>
        <strain evidence="4">DKR-6</strain>
    </source>
</reference>
<dbReference type="AlphaFoldDB" id="A0A934SYY8"/>
<name>A0A934SYY8_9BURK</name>
<evidence type="ECO:0000256" key="2">
    <source>
        <dbReference type="ARBA" id="ARBA00022803"/>
    </source>
</evidence>
<sequence>MNELLQAQALFQQGKREKAKTLLQKLLKQQPDHAEALRLLGYIAGSAGDYQSAAKHLARALEHDPSSAEGWYYRAVALQHLGQHAKALDAFNEALRLYPNLFHARHDAGLSLSALQRFTEAVESFDMAIALDPLSWSAYYNRGIALGCLGRHEEELISYDKALTANPDNAPVLGNRGVALAMLGRHEEALPCFERALQLDPHHPEVLSGYGATLVQLARYDEALAAQERALKLKPNLAKAHFNRAQVLLVRGDFAQGWQAYEWRWKTPEFAAGWKASGKSRWTGQQALRGKSILLRAEQGLGDTIQFCRYAPLVAGLGAEVILEVQPPLVSLLRSLNGVQVIARGEELPDADYECPLMSLPGVFHTDLTSLGDTVPYLAADKAKAQYWKARLGDRNRPRVGLVWNGGFRENRPDLWSINARRNISLRQIATLNRADIAFFSLQKGEPAESELREHGAELWPTDNLAVFTEALRDFSDTAALIANLDLVISVDTSTAHLAGAMGKPVWILNRYDTCWRWFLDHSDSPWYPSATLYRQPSMGDWDSVLDTVTADLAKFAESA</sequence>
<feature type="repeat" description="TPR" evidence="3">
    <location>
        <begin position="170"/>
        <end position="203"/>
    </location>
</feature>
<dbReference type="GO" id="GO:0016757">
    <property type="term" value="F:glycosyltransferase activity"/>
    <property type="evidence" value="ECO:0007669"/>
    <property type="project" value="InterPro"/>
</dbReference>
<evidence type="ECO:0000256" key="3">
    <source>
        <dbReference type="PROSITE-ProRule" id="PRU00339"/>
    </source>
</evidence>
<protein>
    <submittedName>
        <fullName evidence="4">Tetratricopeptide repeat protein</fullName>
    </submittedName>
</protein>
<dbReference type="SUPFAM" id="SSF53756">
    <property type="entry name" value="UDP-Glycosyltransferase/glycogen phosphorylase"/>
    <property type="match status" value="1"/>
</dbReference>
<dbReference type="InterPro" id="IPR011990">
    <property type="entry name" value="TPR-like_helical_dom_sf"/>
</dbReference>
<accession>A0A934SYY8</accession>
<dbReference type="SUPFAM" id="SSF48452">
    <property type="entry name" value="TPR-like"/>
    <property type="match status" value="1"/>
</dbReference>
<keyword evidence="5" id="KW-1185">Reference proteome</keyword>
<feature type="repeat" description="TPR" evidence="3">
    <location>
        <begin position="68"/>
        <end position="101"/>
    </location>
</feature>
<dbReference type="PANTHER" id="PTHR44943">
    <property type="entry name" value="CELLULOSE SYNTHASE OPERON PROTEIN C"/>
    <property type="match status" value="1"/>
</dbReference>
<evidence type="ECO:0000256" key="1">
    <source>
        <dbReference type="ARBA" id="ARBA00022737"/>
    </source>
</evidence>
<dbReference type="RefSeq" id="WP_200597207.1">
    <property type="nucleotide sequence ID" value="NZ_JAEPBG010000018.1"/>
</dbReference>
<organism evidence="4 5">
    <name type="scientific">Noviherbaspirillum pedocola</name>
    <dbReference type="NCBI Taxonomy" id="2801341"/>
    <lineage>
        <taxon>Bacteria</taxon>
        <taxon>Pseudomonadati</taxon>
        <taxon>Pseudomonadota</taxon>
        <taxon>Betaproteobacteria</taxon>
        <taxon>Burkholderiales</taxon>
        <taxon>Oxalobacteraceae</taxon>
        <taxon>Noviherbaspirillum</taxon>
    </lineage>
</organism>
<dbReference type="Gene3D" id="1.25.40.10">
    <property type="entry name" value="Tetratricopeptide repeat domain"/>
    <property type="match status" value="3"/>
</dbReference>
<dbReference type="InterPro" id="IPR002201">
    <property type="entry name" value="Glyco_trans_9"/>
</dbReference>
<dbReference type="SMART" id="SM00028">
    <property type="entry name" value="TPR"/>
    <property type="match status" value="7"/>
</dbReference>
<keyword evidence="1" id="KW-0677">Repeat</keyword>
<dbReference type="Pfam" id="PF13432">
    <property type="entry name" value="TPR_16"/>
    <property type="match status" value="3"/>
</dbReference>
<dbReference type="PANTHER" id="PTHR44943:SF8">
    <property type="entry name" value="TPR REPEAT-CONTAINING PROTEIN MJ0263"/>
    <property type="match status" value="1"/>
</dbReference>
<dbReference type="EMBL" id="JAEPBG010000018">
    <property type="protein sequence ID" value="MBK4738198.1"/>
    <property type="molecule type" value="Genomic_DNA"/>
</dbReference>
<dbReference type="PROSITE" id="PS50005">
    <property type="entry name" value="TPR"/>
    <property type="match status" value="6"/>
</dbReference>
<feature type="repeat" description="TPR" evidence="3">
    <location>
        <begin position="204"/>
        <end position="237"/>
    </location>
</feature>
<dbReference type="Pfam" id="PF01075">
    <property type="entry name" value="Glyco_transf_9"/>
    <property type="match status" value="1"/>
</dbReference>
<gene>
    <name evidence="4" type="ORF">JJB74_26545</name>
</gene>
<dbReference type="InterPro" id="IPR011717">
    <property type="entry name" value="TPR-4"/>
</dbReference>
<dbReference type="PROSITE" id="PS50293">
    <property type="entry name" value="TPR_REGION"/>
    <property type="match status" value="1"/>
</dbReference>
<dbReference type="Pfam" id="PF13424">
    <property type="entry name" value="TPR_12"/>
    <property type="match status" value="1"/>
</dbReference>
<dbReference type="Proteomes" id="UP000622890">
    <property type="component" value="Unassembled WGS sequence"/>
</dbReference>
<comment type="caution">
    <text evidence="4">The sequence shown here is derived from an EMBL/GenBank/DDBJ whole genome shotgun (WGS) entry which is preliminary data.</text>
</comment>
<dbReference type="Pfam" id="PF07721">
    <property type="entry name" value="TPR_4"/>
    <property type="match status" value="1"/>
</dbReference>
<feature type="repeat" description="TPR" evidence="3">
    <location>
        <begin position="102"/>
        <end position="135"/>
    </location>
</feature>
<feature type="repeat" description="TPR" evidence="3">
    <location>
        <begin position="136"/>
        <end position="169"/>
    </location>
</feature>
<keyword evidence="2 3" id="KW-0802">TPR repeat</keyword>
<proteinExistence type="predicted"/>
<dbReference type="InterPro" id="IPR019734">
    <property type="entry name" value="TPR_rpt"/>
</dbReference>
<feature type="repeat" description="TPR" evidence="3">
    <location>
        <begin position="34"/>
        <end position="67"/>
    </location>
</feature>
<evidence type="ECO:0000313" key="5">
    <source>
        <dbReference type="Proteomes" id="UP000622890"/>
    </source>
</evidence>
<dbReference type="Gene3D" id="3.40.50.2000">
    <property type="entry name" value="Glycogen Phosphorylase B"/>
    <property type="match status" value="1"/>
</dbReference>